<keyword evidence="1" id="KW-0472">Membrane</keyword>
<keyword evidence="1" id="KW-0812">Transmembrane</keyword>
<dbReference type="Proteomes" id="UP000325218">
    <property type="component" value="Unassembled WGS sequence"/>
</dbReference>
<dbReference type="OrthoDB" id="2448863at2"/>
<dbReference type="EMBL" id="VSDO01000001">
    <property type="protein sequence ID" value="TYA15309.1"/>
    <property type="molecule type" value="Genomic_DNA"/>
</dbReference>
<protein>
    <submittedName>
        <fullName evidence="2">Zinc ribbon domain-containing protein</fullName>
    </submittedName>
</protein>
<feature type="transmembrane region" description="Helical" evidence="1">
    <location>
        <begin position="57"/>
        <end position="79"/>
    </location>
</feature>
<feature type="transmembrane region" description="Helical" evidence="1">
    <location>
        <begin position="99"/>
        <end position="120"/>
    </location>
</feature>
<dbReference type="RefSeq" id="WP_148450899.1">
    <property type="nucleotide sequence ID" value="NZ_VSDO01000001.1"/>
</dbReference>
<organism evidence="2 3">
    <name type="scientific">Paenibacillus faecis</name>
    <dbReference type="NCBI Taxonomy" id="862114"/>
    <lineage>
        <taxon>Bacteria</taxon>
        <taxon>Bacillati</taxon>
        <taxon>Bacillota</taxon>
        <taxon>Bacilli</taxon>
        <taxon>Bacillales</taxon>
        <taxon>Paenibacillaceae</taxon>
        <taxon>Paenibacillus</taxon>
    </lineage>
</organism>
<keyword evidence="3" id="KW-1185">Reference proteome</keyword>
<evidence type="ECO:0000256" key="1">
    <source>
        <dbReference type="SAM" id="Phobius"/>
    </source>
</evidence>
<reference evidence="2 3" key="1">
    <citation type="submission" date="2019-08" db="EMBL/GenBank/DDBJ databases">
        <title>Genome sequencing of Paenibacillus faecis DSM 23593(T).</title>
        <authorList>
            <person name="Kook J.-K."/>
            <person name="Park S.-N."/>
            <person name="Lim Y.K."/>
        </authorList>
    </citation>
    <scope>NUCLEOTIDE SEQUENCE [LARGE SCALE GENOMIC DNA]</scope>
    <source>
        <strain evidence="2 3">DSM 23593</strain>
    </source>
</reference>
<sequence>MFCPKCQHRQLAEKARYCENCGTPLTRGAAGLAYFQYAAAALRQPVAFARRAGRRQFTAGLITIFLFSLLIPFIVYTGFQRLVGFVDHPFAGMVLRPTLAFAIVNLLITAYCFAVVRYGKGAATYREIAARFGVYLVPFTALLLLALLMALLGFHALQSLLLLIGLLGAWFAVPAFVILTGYSAEGPTPGFPDQLQGTLLVYLALLLTLGLLGKMLFGPLGRLLSEGWSLFF</sequence>
<evidence type="ECO:0000313" key="3">
    <source>
        <dbReference type="Proteomes" id="UP000325218"/>
    </source>
</evidence>
<accession>A0A5D0CZ38</accession>
<name>A0A5D0CZ38_9BACL</name>
<evidence type="ECO:0000313" key="2">
    <source>
        <dbReference type="EMBL" id="TYA15309.1"/>
    </source>
</evidence>
<comment type="caution">
    <text evidence="2">The sequence shown here is derived from an EMBL/GenBank/DDBJ whole genome shotgun (WGS) entry which is preliminary data.</text>
</comment>
<keyword evidence="1" id="KW-1133">Transmembrane helix</keyword>
<feature type="transmembrane region" description="Helical" evidence="1">
    <location>
        <begin position="132"/>
        <end position="154"/>
    </location>
</feature>
<feature type="transmembrane region" description="Helical" evidence="1">
    <location>
        <begin position="160"/>
        <end position="179"/>
    </location>
</feature>
<gene>
    <name evidence="2" type="ORF">FRY98_06675</name>
</gene>
<dbReference type="AlphaFoldDB" id="A0A5D0CZ38"/>
<feature type="transmembrane region" description="Helical" evidence="1">
    <location>
        <begin position="199"/>
        <end position="217"/>
    </location>
</feature>
<proteinExistence type="predicted"/>